<dbReference type="FunFam" id="3.30.420.10:FF:000076">
    <property type="entry name" value="RBR-type E3 ubiquitin transferase"/>
    <property type="match status" value="1"/>
</dbReference>
<dbReference type="PANTHER" id="PTHR46387">
    <property type="entry name" value="POLYNUCLEOTIDYL TRANSFERASE, RIBONUCLEASE H-LIKE SUPERFAMILY PROTEIN"/>
    <property type="match status" value="1"/>
</dbReference>
<reference evidence="4" key="1">
    <citation type="journal article" date="2019" name="Gigascience">
        <title>De novo genome assembly of the endangered Acer yangbiense, a plant species with extremely small populations endemic to Yunnan Province, China.</title>
        <authorList>
            <person name="Yang J."/>
            <person name="Wariss H.M."/>
            <person name="Tao L."/>
            <person name="Zhang R."/>
            <person name="Yun Q."/>
            <person name="Hollingsworth P."/>
            <person name="Dao Z."/>
            <person name="Luo G."/>
            <person name="Guo H."/>
            <person name="Ma Y."/>
            <person name="Sun W."/>
        </authorList>
    </citation>
    <scope>NUCLEOTIDE SEQUENCE [LARGE SCALE GENOMIC DNA]</scope>
    <source>
        <strain evidence="4">cv. Malutang</strain>
    </source>
</reference>
<dbReference type="InterPro" id="IPR012337">
    <property type="entry name" value="RNaseH-like_sf"/>
</dbReference>
<feature type="region of interest" description="Disordered" evidence="1">
    <location>
        <begin position="1"/>
        <end position="26"/>
    </location>
</feature>
<dbReference type="CDD" id="cd09279">
    <property type="entry name" value="RNase_HI_like"/>
    <property type="match status" value="1"/>
</dbReference>
<dbReference type="Proteomes" id="UP000323000">
    <property type="component" value="Chromosome 7"/>
</dbReference>
<organism evidence="3 4">
    <name type="scientific">Acer yangbiense</name>
    <dbReference type="NCBI Taxonomy" id="1000413"/>
    <lineage>
        <taxon>Eukaryota</taxon>
        <taxon>Viridiplantae</taxon>
        <taxon>Streptophyta</taxon>
        <taxon>Embryophyta</taxon>
        <taxon>Tracheophyta</taxon>
        <taxon>Spermatophyta</taxon>
        <taxon>Magnoliopsida</taxon>
        <taxon>eudicotyledons</taxon>
        <taxon>Gunneridae</taxon>
        <taxon>Pentapetalae</taxon>
        <taxon>rosids</taxon>
        <taxon>malvids</taxon>
        <taxon>Sapindales</taxon>
        <taxon>Sapindaceae</taxon>
        <taxon>Hippocastanoideae</taxon>
        <taxon>Acereae</taxon>
        <taxon>Acer</taxon>
    </lineage>
</organism>
<keyword evidence="4" id="KW-1185">Reference proteome</keyword>
<dbReference type="PROSITE" id="PS50879">
    <property type="entry name" value="RNASE_H_1"/>
    <property type="match status" value="1"/>
</dbReference>
<dbReference type="Gene3D" id="3.30.420.10">
    <property type="entry name" value="Ribonuclease H-like superfamily/Ribonuclease H"/>
    <property type="match status" value="1"/>
</dbReference>
<comment type="caution">
    <text evidence="3">The sequence shown here is derived from an EMBL/GenBank/DDBJ whole genome shotgun (WGS) entry which is preliminary data.</text>
</comment>
<dbReference type="AlphaFoldDB" id="A0A5C7HPK2"/>
<proteinExistence type="predicted"/>
<dbReference type="SUPFAM" id="SSF53098">
    <property type="entry name" value="Ribonuclease H-like"/>
    <property type="match status" value="1"/>
</dbReference>
<dbReference type="GO" id="GO:0004523">
    <property type="term" value="F:RNA-DNA hybrid ribonuclease activity"/>
    <property type="evidence" value="ECO:0007669"/>
    <property type="project" value="InterPro"/>
</dbReference>
<evidence type="ECO:0000256" key="1">
    <source>
        <dbReference type="SAM" id="MobiDB-lite"/>
    </source>
</evidence>
<sequence length="200" mass="22268">MERKGKSCTIEFDGASKGNPGRSGAGVVLRDDSGKEVMRAREGLGSTTNNAAEYRALIRGMKTALDHGYTDVRVQGDSQLVSNQVNGKWKVKSPNLTQLYKDATELKGQFQGFKMDHVPRVHSDMITFTLSELCLILLLVVLCHSDIFCLQLIIKEYNSEADAQANRSVYLRDGQVEKEYTYSNDSEYGIYSGYDSSESE</sequence>
<feature type="domain" description="RNase H type-1" evidence="2">
    <location>
        <begin position="4"/>
        <end position="170"/>
    </location>
</feature>
<dbReference type="EMBL" id="VAHF01000007">
    <property type="protein sequence ID" value="TXG59007.1"/>
    <property type="molecule type" value="Genomic_DNA"/>
</dbReference>
<dbReference type="OrthoDB" id="2016287at2759"/>
<dbReference type="InterPro" id="IPR036397">
    <property type="entry name" value="RNaseH_sf"/>
</dbReference>
<accession>A0A5C7HPK2</accession>
<dbReference type="Pfam" id="PF13456">
    <property type="entry name" value="RVT_3"/>
    <property type="match status" value="1"/>
</dbReference>
<name>A0A5C7HPK2_9ROSI</name>
<protein>
    <recommendedName>
        <fullName evidence="2">RNase H type-1 domain-containing protein</fullName>
    </recommendedName>
</protein>
<evidence type="ECO:0000259" key="2">
    <source>
        <dbReference type="PROSITE" id="PS50879"/>
    </source>
</evidence>
<dbReference type="InterPro" id="IPR002156">
    <property type="entry name" value="RNaseH_domain"/>
</dbReference>
<dbReference type="PANTHER" id="PTHR46387:SF40">
    <property type="entry name" value="POLYNUCLEOTIDYL TRANSFERASE, RIBONUCLEASE H-LIKE SUPERFAMILY PROTEIN"/>
    <property type="match status" value="1"/>
</dbReference>
<dbReference type="GO" id="GO:0003676">
    <property type="term" value="F:nucleic acid binding"/>
    <property type="evidence" value="ECO:0007669"/>
    <property type="project" value="InterPro"/>
</dbReference>
<evidence type="ECO:0000313" key="4">
    <source>
        <dbReference type="Proteomes" id="UP000323000"/>
    </source>
</evidence>
<evidence type="ECO:0000313" key="3">
    <source>
        <dbReference type="EMBL" id="TXG59007.1"/>
    </source>
</evidence>
<gene>
    <name evidence="3" type="ORF">EZV62_016836</name>
</gene>